<reference evidence="5 6" key="1">
    <citation type="submission" date="2018-05" db="EMBL/GenBank/DDBJ databases">
        <authorList>
            <consortium name="PulseNet: The National Subtyping Network for Foodborne Disease Surveillance"/>
            <person name="Tarr C.L."/>
            <person name="Trees E."/>
            <person name="Katz L.S."/>
            <person name="Carleton-Romer H.A."/>
            <person name="Stroika S."/>
            <person name="Kucerova Z."/>
            <person name="Roache K.F."/>
            <person name="Sabol A.L."/>
            <person name="Besser J."/>
            <person name="Gerner-Smidt P."/>
        </authorList>
    </citation>
    <scope>NUCLEOTIDE SEQUENCE</scope>
    <source>
        <strain evidence="4">2014D-0197</strain>
        <strain evidence="3 6">2016D-0221</strain>
        <strain evidence="5">D4313</strain>
    </source>
</reference>
<gene>
    <name evidence="4" type="ORF">AAH17_09215</name>
    <name evidence="5" type="ORF">AAH24_08815</name>
    <name evidence="3" type="ORF">BVH53_08820</name>
</gene>
<dbReference type="InterPro" id="IPR035093">
    <property type="entry name" value="RelE/ParE_toxin_dom_sf"/>
</dbReference>
<dbReference type="SUPFAM" id="SSF143011">
    <property type="entry name" value="RelE-like"/>
    <property type="match status" value="1"/>
</dbReference>
<comment type="caution">
    <text evidence="5">The sequence shown here is derived from an EMBL/GenBank/DDBJ whole genome shotgun (WGS) entry which is preliminary data.</text>
</comment>
<organism evidence="5">
    <name type="scientific">Campylobacter fetus</name>
    <dbReference type="NCBI Taxonomy" id="196"/>
    <lineage>
        <taxon>Bacteria</taxon>
        <taxon>Pseudomonadati</taxon>
        <taxon>Campylobacterota</taxon>
        <taxon>Epsilonproteobacteria</taxon>
        <taxon>Campylobacterales</taxon>
        <taxon>Campylobacteraceae</taxon>
        <taxon>Campylobacter</taxon>
    </lineage>
</organism>
<evidence type="ECO:0000256" key="2">
    <source>
        <dbReference type="ARBA" id="ARBA00022649"/>
    </source>
</evidence>
<protein>
    <submittedName>
        <fullName evidence="5">Type II toxin-antitoxin system RelE/ParE family toxin</fullName>
    </submittedName>
</protein>
<dbReference type="InterPro" id="IPR007712">
    <property type="entry name" value="RelE/ParE_toxin"/>
</dbReference>
<accession>A0A5L4MAK5</accession>
<dbReference type="Pfam" id="PF05016">
    <property type="entry name" value="ParE_toxin"/>
    <property type="match status" value="1"/>
</dbReference>
<keyword evidence="2" id="KW-1277">Toxin-antitoxin system</keyword>
<dbReference type="PANTHER" id="PTHR35601:SF1">
    <property type="entry name" value="TOXIN RELE"/>
    <property type="match status" value="1"/>
</dbReference>
<proteinExistence type="inferred from homology"/>
<evidence type="ECO:0000313" key="3">
    <source>
        <dbReference type="EMBL" id="EAI5408787.1"/>
    </source>
</evidence>
<dbReference type="AlphaFoldDB" id="A0A5L4MAK5"/>
<sequence>MKVLFNKSASKEFSKLDGSIKTVILKKLKVIESLENPRCEGKALVGNMLGLWRYRIGDYRVIAQIQDDKLVILVVKIAHRKDVYE</sequence>
<name>A0A5L4MAK5_CAMFE</name>
<dbReference type="EMBL" id="AABQDW010000046">
    <property type="protein sequence ID" value="EAI5408787.1"/>
    <property type="molecule type" value="Genomic_DNA"/>
</dbReference>
<dbReference type="Gene3D" id="3.30.2310.20">
    <property type="entry name" value="RelE-like"/>
    <property type="match status" value="1"/>
</dbReference>
<evidence type="ECO:0000313" key="6">
    <source>
        <dbReference type="Proteomes" id="UP000557842"/>
    </source>
</evidence>
<dbReference type="RefSeq" id="WP_038452992.1">
    <property type="nucleotide sequence ID" value="NZ_AABUZP020000017.1"/>
</dbReference>
<dbReference type="NCBIfam" id="TIGR02385">
    <property type="entry name" value="RelE_StbE"/>
    <property type="match status" value="1"/>
</dbReference>
<dbReference type="PANTHER" id="PTHR35601">
    <property type="entry name" value="TOXIN RELE"/>
    <property type="match status" value="1"/>
</dbReference>
<comment type="similarity">
    <text evidence="1">Belongs to the RelE toxin family.</text>
</comment>
<dbReference type="EMBL" id="AACCXK010000060">
    <property type="protein sequence ID" value="EAK0453809.1"/>
    <property type="molecule type" value="Genomic_DNA"/>
</dbReference>
<evidence type="ECO:0000313" key="5">
    <source>
        <dbReference type="EMBL" id="EAK0469450.1"/>
    </source>
</evidence>
<evidence type="ECO:0000313" key="4">
    <source>
        <dbReference type="EMBL" id="EAK0453809.1"/>
    </source>
</evidence>
<dbReference type="Proteomes" id="UP000557842">
    <property type="component" value="Unassembled WGS sequence"/>
</dbReference>
<dbReference type="EMBL" id="AACCXM010000036">
    <property type="protein sequence ID" value="EAK0469450.1"/>
    <property type="molecule type" value="Genomic_DNA"/>
</dbReference>
<evidence type="ECO:0000256" key="1">
    <source>
        <dbReference type="ARBA" id="ARBA00006226"/>
    </source>
</evidence>